<name>A0AA88V0Z6_9ASTE</name>
<feature type="region of interest" description="Disordered" evidence="1">
    <location>
        <begin position="42"/>
        <end position="62"/>
    </location>
</feature>
<sequence length="182" mass="20064">MGLCGVYEYPFIDRIPKIQIQALENFLNGMWQLTESSSSTASPLISSIQSPSSSNDEPANNQTNWATFEETAIVVKPQKDEEMEPLIRLEVDNSESWEALLEASVTPIGVPSKNSNFFHLNSQGQGQGQGHGYGYEHCSAKFLNSTKEFFQTENPKATRGPGEDEQPISPSRGFDTNSASKL</sequence>
<evidence type="ECO:0000256" key="1">
    <source>
        <dbReference type="SAM" id="MobiDB-lite"/>
    </source>
</evidence>
<feature type="compositionally biased region" description="Low complexity" evidence="1">
    <location>
        <begin position="42"/>
        <end position="54"/>
    </location>
</feature>
<organism evidence="2 3">
    <name type="scientific">Escallonia herrerae</name>
    <dbReference type="NCBI Taxonomy" id="1293975"/>
    <lineage>
        <taxon>Eukaryota</taxon>
        <taxon>Viridiplantae</taxon>
        <taxon>Streptophyta</taxon>
        <taxon>Embryophyta</taxon>
        <taxon>Tracheophyta</taxon>
        <taxon>Spermatophyta</taxon>
        <taxon>Magnoliopsida</taxon>
        <taxon>eudicotyledons</taxon>
        <taxon>Gunneridae</taxon>
        <taxon>Pentapetalae</taxon>
        <taxon>asterids</taxon>
        <taxon>campanulids</taxon>
        <taxon>Escalloniales</taxon>
        <taxon>Escalloniaceae</taxon>
        <taxon>Escallonia</taxon>
    </lineage>
</organism>
<dbReference type="AlphaFoldDB" id="A0AA88V0Z6"/>
<gene>
    <name evidence="2" type="ORF">RJ639_023657</name>
</gene>
<accession>A0AA88V0Z6</accession>
<feature type="compositionally biased region" description="Polar residues" evidence="1">
    <location>
        <begin position="146"/>
        <end position="155"/>
    </location>
</feature>
<reference evidence="2" key="1">
    <citation type="submission" date="2022-12" db="EMBL/GenBank/DDBJ databases">
        <title>Draft genome assemblies for two species of Escallonia (Escalloniales).</title>
        <authorList>
            <person name="Chanderbali A."/>
            <person name="Dervinis C."/>
            <person name="Anghel I."/>
            <person name="Soltis D."/>
            <person name="Soltis P."/>
            <person name="Zapata F."/>
        </authorList>
    </citation>
    <scope>NUCLEOTIDE SEQUENCE</scope>
    <source>
        <strain evidence="2">UCBG64.0493</strain>
        <tissue evidence="2">Leaf</tissue>
    </source>
</reference>
<evidence type="ECO:0000313" key="2">
    <source>
        <dbReference type="EMBL" id="KAK2999680.1"/>
    </source>
</evidence>
<evidence type="ECO:0000313" key="3">
    <source>
        <dbReference type="Proteomes" id="UP001188597"/>
    </source>
</evidence>
<dbReference type="Proteomes" id="UP001188597">
    <property type="component" value="Unassembled WGS sequence"/>
</dbReference>
<feature type="non-terminal residue" evidence="2">
    <location>
        <position position="1"/>
    </location>
</feature>
<keyword evidence="3" id="KW-1185">Reference proteome</keyword>
<dbReference type="EMBL" id="JAVXUP010003202">
    <property type="protein sequence ID" value="KAK2999680.1"/>
    <property type="molecule type" value="Genomic_DNA"/>
</dbReference>
<proteinExistence type="predicted"/>
<comment type="caution">
    <text evidence="2">The sequence shown here is derived from an EMBL/GenBank/DDBJ whole genome shotgun (WGS) entry which is preliminary data.</text>
</comment>
<protein>
    <submittedName>
        <fullName evidence="2">Uncharacterized protein</fullName>
    </submittedName>
</protein>
<feature type="region of interest" description="Disordered" evidence="1">
    <location>
        <begin position="146"/>
        <end position="182"/>
    </location>
</feature>